<evidence type="ECO:0008006" key="3">
    <source>
        <dbReference type="Google" id="ProtNLM"/>
    </source>
</evidence>
<dbReference type="PANTHER" id="PTHR35040:SF7">
    <property type="entry name" value="FIBRONECTIN TYPE-III DOMAIN-CONTAINING PROTEIN-RELATED"/>
    <property type="match status" value="1"/>
</dbReference>
<reference evidence="1" key="1">
    <citation type="journal article" date="2020" name="Stud. Mycol.">
        <title>101 Dothideomycetes genomes: a test case for predicting lifestyles and emergence of pathogens.</title>
        <authorList>
            <person name="Haridas S."/>
            <person name="Albert R."/>
            <person name="Binder M."/>
            <person name="Bloem J."/>
            <person name="Labutti K."/>
            <person name="Salamov A."/>
            <person name="Andreopoulos B."/>
            <person name="Baker S."/>
            <person name="Barry K."/>
            <person name="Bills G."/>
            <person name="Bluhm B."/>
            <person name="Cannon C."/>
            <person name="Castanera R."/>
            <person name="Culley D."/>
            <person name="Daum C."/>
            <person name="Ezra D."/>
            <person name="Gonzalez J."/>
            <person name="Henrissat B."/>
            <person name="Kuo A."/>
            <person name="Liang C."/>
            <person name="Lipzen A."/>
            <person name="Lutzoni F."/>
            <person name="Magnuson J."/>
            <person name="Mondo S."/>
            <person name="Nolan M."/>
            <person name="Ohm R."/>
            <person name="Pangilinan J."/>
            <person name="Park H.-J."/>
            <person name="Ramirez L."/>
            <person name="Alfaro M."/>
            <person name="Sun H."/>
            <person name="Tritt A."/>
            <person name="Yoshinaga Y."/>
            <person name="Zwiers L.-H."/>
            <person name="Turgeon B."/>
            <person name="Goodwin S."/>
            <person name="Spatafora J."/>
            <person name="Crous P."/>
            <person name="Grigoriev I."/>
        </authorList>
    </citation>
    <scope>NUCLEOTIDE SEQUENCE</scope>
    <source>
        <strain evidence="1">CBS 675.92</strain>
    </source>
</reference>
<protein>
    <recommendedName>
        <fullName evidence="3">Amidohydrolase-related domain-containing protein</fullName>
    </recommendedName>
</protein>
<proteinExistence type="predicted"/>
<organism evidence="1 2">
    <name type="scientific">Byssothecium circinans</name>
    <dbReference type="NCBI Taxonomy" id="147558"/>
    <lineage>
        <taxon>Eukaryota</taxon>
        <taxon>Fungi</taxon>
        <taxon>Dikarya</taxon>
        <taxon>Ascomycota</taxon>
        <taxon>Pezizomycotina</taxon>
        <taxon>Dothideomycetes</taxon>
        <taxon>Pleosporomycetidae</taxon>
        <taxon>Pleosporales</taxon>
        <taxon>Massarineae</taxon>
        <taxon>Massarinaceae</taxon>
        <taxon>Byssothecium</taxon>
    </lineage>
</organism>
<dbReference type="EMBL" id="ML976995">
    <property type="protein sequence ID" value="KAF1955384.1"/>
    <property type="molecule type" value="Genomic_DNA"/>
</dbReference>
<dbReference type="Proteomes" id="UP000800035">
    <property type="component" value="Unassembled WGS sequence"/>
</dbReference>
<dbReference type="Pfam" id="PF12138">
    <property type="entry name" value="Spherulin4"/>
    <property type="match status" value="1"/>
</dbReference>
<gene>
    <name evidence="1" type="ORF">CC80DRAFT_474843</name>
</gene>
<evidence type="ECO:0000313" key="2">
    <source>
        <dbReference type="Proteomes" id="UP000800035"/>
    </source>
</evidence>
<dbReference type="AlphaFoldDB" id="A0A6A5TSW5"/>
<keyword evidence="2" id="KW-1185">Reference proteome</keyword>
<evidence type="ECO:0000313" key="1">
    <source>
        <dbReference type="EMBL" id="KAF1955384.1"/>
    </source>
</evidence>
<dbReference type="PANTHER" id="PTHR35040">
    <property type="match status" value="1"/>
</dbReference>
<name>A0A6A5TSW5_9PLEO</name>
<accession>A0A6A5TSW5</accession>
<dbReference type="OrthoDB" id="5342184at2759"/>
<dbReference type="InterPro" id="IPR021986">
    <property type="entry name" value="Spherulin4"/>
</dbReference>
<sequence>MVMDAHVIVPLYIFPSSGAWDAFYELASSHLRLQFTAIVNPNSGPADDALPNKDYTHAIQRLNAFGNVRVVGYVSTTWCMKNLSSVLDEIALYSGWGEFDSSLALSSIFFDETPTQFTPANLSFLRTIPKAVRASSGLKDVDVVKAAFFHFGIVRMATRLTQKPEVGGSAHRGIHPMVIFSPE</sequence>